<dbReference type="Gene3D" id="1.10.520.10">
    <property type="match status" value="1"/>
</dbReference>
<keyword evidence="8 15" id="KW-0479">Metal-binding</keyword>
<dbReference type="GO" id="GO:0020037">
    <property type="term" value="F:heme binding"/>
    <property type="evidence" value="ECO:0007669"/>
    <property type="project" value="UniProtKB-UniRule"/>
</dbReference>
<evidence type="ECO:0000256" key="13">
    <source>
        <dbReference type="ARBA" id="ARBA00023324"/>
    </source>
</evidence>
<dbReference type="GO" id="GO:0005576">
    <property type="term" value="C:extracellular region"/>
    <property type="evidence" value="ECO:0007669"/>
    <property type="project" value="UniProtKB-SubCell"/>
</dbReference>
<keyword evidence="12 17" id="KW-1015">Disulfide bond</keyword>
<dbReference type="GO" id="GO:0046872">
    <property type="term" value="F:metal ion binding"/>
    <property type="evidence" value="ECO:0007669"/>
    <property type="project" value="UniProtKB-UniRule"/>
</dbReference>
<keyword evidence="6 18" id="KW-0575">Peroxidase</keyword>
<evidence type="ECO:0000256" key="4">
    <source>
        <dbReference type="ARBA" id="ARBA00012313"/>
    </source>
</evidence>
<evidence type="ECO:0000256" key="6">
    <source>
        <dbReference type="ARBA" id="ARBA00022559"/>
    </source>
</evidence>
<keyword evidence="5 18" id="KW-0964">Secreted</keyword>
<feature type="site" description="Transition state stabilizer" evidence="16">
    <location>
        <position position="62"/>
    </location>
</feature>
<dbReference type="PANTHER" id="PTHR31517:SF17">
    <property type="entry name" value="PEROXIDASE 6"/>
    <property type="match status" value="1"/>
</dbReference>
<reference evidence="20" key="1">
    <citation type="submission" date="2020-08" db="EMBL/GenBank/DDBJ databases">
        <title>Plant Genome Project.</title>
        <authorList>
            <person name="Zhang R.-G."/>
        </authorList>
    </citation>
    <scope>NUCLEOTIDE SEQUENCE</scope>
    <source>
        <strain evidence="20">WSP0</strain>
        <tissue evidence="20">Leaf</tissue>
    </source>
</reference>
<feature type="disulfide bond" evidence="17">
    <location>
        <begin position="202"/>
        <end position="234"/>
    </location>
</feature>
<evidence type="ECO:0000256" key="2">
    <source>
        <dbReference type="ARBA" id="ARBA00002322"/>
    </source>
</evidence>
<feature type="binding site" evidence="15">
    <location>
        <position position="76"/>
    </location>
    <ligand>
        <name>Ca(2+)</name>
        <dbReference type="ChEBI" id="CHEBI:29108"/>
        <label>1</label>
    </ligand>
</feature>
<comment type="function">
    <text evidence="2">Removal of H(2)O(2), oxidation of toxic reductants, biosynthesis and degradation of lignin, suberization, auxin catabolism, response to environmental stresses such as wounding, pathogen attack and oxidative stress. These functions might be dependent on each isozyme/isoform in each plant tissue.</text>
</comment>
<dbReference type="SUPFAM" id="SSF48113">
    <property type="entry name" value="Heme-dependent peroxidases"/>
    <property type="match status" value="1"/>
</dbReference>
<evidence type="ECO:0000256" key="16">
    <source>
        <dbReference type="PIRSR" id="PIRSR600823-4"/>
    </source>
</evidence>
<sequence>MALPYYIFPYLLLLLLLLPSTSESKLTLDYYSKTCPKLSQIITQVVTQKQISTPTTAAATLRLFFHDCMVDGCDASVLVTSNSFIGAAERDADINLSLPGDGLDVVTRAKTAVELHCPGIVSCADVLAIAARDLVTMVGGPYYNVRLGRKDGLTSKASEVEGHIARPNMSLTQIISVFESKGLSIQDLVALAGAHTIGFSHCDQFANRIFNFSKESQYDPSLNPKFALALQKLCANYTKDPTIAAFNDVMTPGKFDNMYYSNLQKGLGLLASDQALASDSRTKEYVDLYAANQTAFFDDFAHSMEKVSVYQIKTGRKGEVRHRCDTFNTLNTTNMQGQTHKEGRTHKAF</sequence>
<dbReference type="PROSITE" id="PS50873">
    <property type="entry name" value="PEROXIDASE_4"/>
    <property type="match status" value="1"/>
</dbReference>
<feature type="signal peptide" evidence="18">
    <location>
        <begin position="1"/>
        <end position="24"/>
    </location>
</feature>
<evidence type="ECO:0000256" key="9">
    <source>
        <dbReference type="ARBA" id="ARBA00022837"/>
    </source>
</evidence>
<dbReference type="PROSITE" id="PS00436">
    <property type="entry name" value="PEROXIDASE_2"/>
    <property type="match status" value="1"/>
</dbReference>
<feature type="disulfide bond" evidence="17">
    <location>
        <begin position="68"/>
        <end position="73"/>
    </location>
</feature>
<dbReference type="Pfam" id="PF00141">
    <property type="entry name" value="peroxidase"/>
    <property type="match status" value="1"/>
</dbReference>
<feature type="binding site" evidence="15">
    <location>
        <position position="72"/>
    </location>
    <ligand>
        <name>Ca(2+)</name>
        <dbReference type="ChEBI" id="CHEBI:29108"/>
        <label>1</label>
    </ligand>
</feature>
<dbReference type="EC" id="1.11.1.7" evidence="4 18"/>
<name>A0AAV6I6R9_9ERIC</name>
<keyword evidence="21" id="KW-1185">Reference proteome</keyword>
<dbReference type="InterPro" id="IPR019794">
    <property type="entry name" value="Peroxidases_AS"/>
</dbReference>
<keyword evidence="9 15" id="KW-0106">Calcium</keyword>
<dbReference type="CDD" id="cd00693">
    <property type="entry name" value="secretory_peroxidase"/>
    <property type="match status" value="1"/>
</dbReference>
<feature type="binding site" evidence="15">
    <location>
        <position position="67"/>
    </location>
    <ligand>
        <name>Ca(2+)</name>
        <dbReference type="ChEBI" id="CHEBI:29108"/>
        <label>1</label>
    </ligand>
</feature>
<dbReference type="FunFam" id="1.10.520.10:FF:000008">
    <property type="entry name" value="Peroxidase"/>
    <property type="match status" value="1"/>
</dbReference>
<keyword evidence="11 15" id="KW-0408">Iron</keyword>
<evidence type="ECO:0000256" key="3">
    <source>
        <dbReference type="ARBA" id="ARBA00006873"/>
    </source>
</evidence>
<evidence type="ECO:0000256" key="7">
    <source>
        <dbReference type="ARBA" id="ARBA00022617"/>
    </source>
</evidence>
<evidence type="ECO:0000256" key="5">
    <source>
        <dbReference type="ARBA" id="ARBA00022525"/>
    </source>
</evidence>
<gene>
    <name evidence="20" type="ORF">RHGRI_034477</name>
</gene>
<dbReference type="InterPro" id="IPR033905">
    <property type="entry name" value="Secretory_peroxidase"/>
</dbReference>
<keyword evidence="13 18" id="KW-0376">Hydrogen peroxide</keyword>
<comment type="similarity">
    <text evidence="18">Belongs to the peroxidase family. Classical plant (class III) peroxidase subfamily.</text>
</comment>
<evidence type="ECO:0000256" key="14">
    <source>
        <dbReference type="PIRSR" id="PIRSR600823-1"/>
    </source>
</evidence>
<dbReference type="Gene3D" id="1.10.420.10">
    <property type="entry name" value="Peroxidase, domain 2"/>
    <property type="match status" value="1"/>
</dbReference>
<dbReference type="PANTHER" id="PTHR31517">
    <property type="match status" value="1"/>
</dbReference>
<keyword evidence="7 18" id="KW-0349">Heme</keyword>
<dbReference type="FunFam" id="1.10.420.10:FF:000001">
    <property type="entry name" value="Peroxidase"/>
    <property type="match status" value="1"/>
</dbReference>
<dbReference type="EMBL" id="JACTNZ010000012">
    <property type="protein sequence ID" value="KAG5522300.1"/>
    <property type="molecule type" value="Genomic_DNA"/>
</dbReference>
<dbReference type="AlphaFoldDB" id="A0AAV6I6R9"/>
<feature type="domain" description="Plant heme peroxidase family profile" evidence="19">
    <location>
        <begin position="25"/>
        <end position="328"/>
    </location>
</feature>
<dbReference type="GO" id="GO:0140825">
    <property type="term" value="F:lactoperoxidase activity"/>
    <property type="evidence" value="ECO:0007669"/>
    <property type="project" value="UniProtKB-EC"/>
</dbReference>
<comment type="catalytic activity">
    <reaction evidence="1 18">
        <text>2 a phenolic donor + H2O2 = 2 a phenolic radical donor + 2 H2O</text>
        <dbReference type="Rhea" id="RHEA:56136"/>
        <dbReference type="ChEBI" id="CHEBI:15377"/>
        <dbReference type="ChEBI" id="CHEBI:16240"/>
        <dbReference type="ChEBI" id="CHEBI:139520"/>
        <dbReference type="ChEBI" id="CHEBI:139521"/>
        <dbReference type="EC" id="1.11.1.7"/>
    </reaction>
</comment>
<feature type="binding site" evidence="15">
    <location>
        <position position="89"/>
    </location>
    <ligand>
        <name>Ca(2+)</name>
        <dbReference type="ChEBI" id="CHEBI:29108"/>
        <label>1</label>
    </ligand>
</feature>
<dbReference type="InterPro" id="IPR019793">
    <property type="entry name" value="Peroxidases_heam-ligand_BS"/>
</dbReference>
<feature type="binding site" evidence="15">
    <location>
        <position position="70"/>
    </location>
    <ligand>
        <name>Ca(2+)</name>
        <dbReference type="ChEBI" id="CHEBI:29108"/>
        <label>1</label>
    </ligand>
</feature>
<feature type="binding site" description="axial binding residue" evidence="15">
    <location>
        <position position="195"/>
    </location>
    <ligand>
        <name>heme b</name>
        <dbReference type="ChEBI" id="CHEBI:60344"/>
    </ligand>
    <ligandPart>
        <name>Fe</name>
        <dbReference type="ChEBI" id="CHEBI:18248"/>
    </ligandPart>
</feature>
<comment type="subcellular location">
    <subcellularLocation>
        <location evidence="18">Secreted</location>
    </subcellularLocation>
</comment>
<dbReference type="PRINTS" id="PR00461">
    <property type="entry name" value="PLPEROXIDASE"/>
</dbReference>
<feature type="binding site" evidence="15">
    <location>
        <position position="74"/>
    </location>
    <ligand>
        <name>Ca(2+)</name>
        <dbReference type="ChEBI" id="CHEBI:29108"/>
        <label>1</label>
    </ligand>
</feature>
<dbReference type="GO" id="GO:0042744">
    <property type="term" value="P:hydrogen peroxide catabolic process"/>
    <property type="evidence" value="ECO:0007669"/>
    <property type="project" value="UniProtKB-KW"/>
</dbReference>
<comment type="cofactor">
    <cofactor evidence="15 18">
        <name>heme b</name>
        <dbReference type="ChEBI" id="CHEBI:60344"/>
    </cofactor>
    <text evidence="15 18">Binds 1 heme b (iron(II)-protoporphyrin IX) group per subunit.</text>
</comment>
<evidence type="ECO:0000256" key="10">
    <source>
        <dbReference type="ARBA" id="ARBA00023002"/>
    </source>
</evidence>
<comment type="cofactor">
    <cofactor evidence="15 18">
        <name>Ca(2+)</name>
        <dbReference type="ChEBI" id="CHEBI:29108"/>
    </cofactor>
    <text evidence="15 18">Binds 2 calcium ions per subunit.</text>
</comment>
<keyword evidence="18" id="KW-0732">Signal</keyword>
<feature type="binding site" evidence="15">
    <location>
        <position position="196"/>
    </location>
    <ligand>
        <name>Ca(2+)</name>
        <dbReference type="ChEBI" id="CHEBI:29108"/>
        <label>2</label>
    </ligand>
</feature>
<feature type="binding site" evidence="15">
    <location>
        <position position="248"/>
    </location>
    <ligand>
        <name>Ca(2+)</name>
        <dbReference type="ChEBI" id="CHEBI:29108"/>
        <label>2</label>
    </ligand>
</feature>
<evidence type="ECO:0000313" key="20">
    <source>
        <dbReference type="EMBL" id="KAG5522300.1"/>
    </source>
</evidence>
<evidence type="ECO:0000256" key="17">
    <source>
        <dbReference type="PIRSR" id="PIRSR600823-5"/>
    </source>
</evidence>
<evidence type="ECO:0000256" key="18">
    <source>
        <dbReference type="RuleBase" id="RU362060"/>
    </source>
</evidence>
<evidence type="ECO:0000256" key="1">
    <source>
        <dbReference type="ARBA" id="ARBA00000189"/>
    </source>
</evidence>
<evidence type="ECO:0000256" key="8">
    <source>
        <dbReference type="ARBA" id="ARBA00022723"/>
    </source>
</evidence>
<protein>
    <recommendedName>
        <fullName evidence="4 18">Peroxidase</fullName>
        <ecNumber evidence="4 18">1.11.1.7</ecNumber>
    </recommendedName>
</protein>
<proteinExistence type="inferred from homology"/>
<comment type="similarity">
    <text evidence="3">Belongs to the peroxidase family. Ascorbate peroxidase subfamily.</text>
</comment>
<feature type="disulfide bond" evidence="17">
    <location>
        <begin position="35"/>
        <end position="117"/>
    </location>
</feature>
<feature type="binding site" evidence="15">
    <location>
        <position position="256"/>
    </location>
    <ligand>
        <name>Ca(2+)</name>
        <dbReference type="ChEBI" id="CHEBI:29108"/>
        <label>2</label>
    </ligand>
</feature>
<keyword evidence="10 18" id="KW-0560">Oxidoreductase</keyword>
<organism evidence="20 21">
    <name type="scientific">Rhododendron griersonianum</name>
    <dbReference type="NCBI Taxonomy" id="479676"/>
    <lineage>
        <taxon>Eukaryota</taxon>
        <taxon>Viridiplantae</taxon>
        <taxon>Streptophyta</taxon>
        <taxon>Embryophyta</taxon>
        <taxon>Tracheophyta</taxon>
        <taxon>Spermatophyta</taxon>
        <taxon>Magnoliopsida</taxon>
        <taxon>eudicotyledons</taxon>
        <taxon>Gunneridae</taxon>
        <taxon>Pentapetalae</taxon>
        <taxon>asterids</taxon>
        <taxon>Ericales</taxon>
        <taxon>Ericaceae</taxon>
        <taxon>Ericoideae</taxon>
        <taxon>Rhodoreae</taxon>
        <taxon>Rhododendron</taxon>
    </lineage>
</organism>
<evidence type="ECO:0000256" key="15">
    <source>
        <dbReference type="PIRSR" id="PIRSR600823-3"/>
    </source>
</evidence>
<feature type="binding site" evidence="15">
    <location>
        <position position="251"/>
    </location>
    <ligand>
        <name>Ca(2+)</name>
        <dbReference type="ChEBI" id="CHEBI:29108"/>
        <label>2</label>
    </ligand>
</feature>
<feature type="disulfide bond" evidence="17">
    <location>
        <begin position="123"/>
        <end position="324"/>
    </location>
</feature>
<dbReference type="GO" id="GO:0006979">
    <property type="term" value="P:response to oxidative stress"/>
    <property type="evidence" value="ECO:0007669"/>
    <property type="project" value="UniProtKB-UniRule"/>
</dbReference>
<feature type="active site" description="Proton acceptor" evidence="14">
    <location>
        <position position="66"/>
    </location>
</feature>
<dbReference type="InterPro" id="IPR002016">
    <property type="entry name" value="Haem_peroxidase"/>
</dbReference>
<feature type="chain" id="PRO_5043107370" description="Peroxidase" evidence="18">
    <location>
        <begin position="25"/>
        <end position="349"/>
    </location>
</feature>
<dbReference type="PRINTS" id="PR00458">
    <property type="entry name" value="PEROXIDASE"/>
</dbReference>
<dbReference type="PROSITE" id="PS00435">
    <property type="entry name" value="PEROXIDASE_1"/>
    <property type="match status" value="1"/>
</dbReference>
<accession>A0AAV6I6R9</accession>
<dbReference type="Proteomes" id="UP000823749">
    <property type="component" value="Chromosome 12"/>
</dbReference>
<evidence type="ECO:0000256" key="12">
    <source>
        <dbReference type="ARBA" id="ARBA00023157"/>
    </source>
</evidence>
<evidence type="ECO:0000256" key="11">
    <source>
        <dbReference type="ARBA" id="ARBA00023004"/>
    </source>
</evidence>
<dbReference type="InterPro" id="IPR000823">
    <property type="entry name" value="Peroxidase_pln"/>
</dbReference>
<evidence type="ECO:0000259" key="19">
    <source>
        <dbReference type="PROSITE" id="PS50873"/>
    </source>
</evidence>
<comment type="caution">
    <text evidence="20">The sequence shown here is derived from an EMBL/GenBank/DDBJ whole genome shotgun (WGS) entry which is preliminary data.</text>
</comment>
<evidence type="ECO:0000313" key="21">
    <source>
        <dbReference type="Proteomes" id="UP000823749"/>
    </source>
</evidence>
<dbReference type="InterPro" id="IPR010255">
    <property type="entry name" value="Haem_peroxidase_sf"/>
</dbReference>